<evidence type="ECO:0000256" key="1">
    <source>
        <dbReference type="SAM" id="MobiDB-lite"/>
    </source>
</evidence>
<dbReference type="Proteomes" id="UP001232148">
    <property type="component" value="Unassembled WGS sequence"/>
</dbReference>
<gene>
    <name evidence="2" type="ORF">LX32DRAFT_179610</name>
</gene>
<feature type="region of interest" description="Disordered" evidence="1">
    <location>
        <begin position="1"/>
        <end position="25"/>
    </location>
</feature>
<organism evidence="2 3">
    <name type="scientific">Colletotrichum zoysiae</name>
    <dbReference type="NCBI Taxonomy" id="1216348"/>
    <lineage>
        <taxon>Eukaryota</taxon>
        <taxon>Fungi</taxon>
        <taxon>Dikarya</taxon>
        <taxon>Ascomycota</taxon>
        <taxon>Pezizomycotina</taxon>
        <taxon>Sordariomycetes</taxon>
        <taxon>Hypocreomycetidae</taxon>
        <taxon>Glomerellales</taxon>
        <taxon>Glomerellaceae</taxon>
        <taxon>Colletotrichum</taxon>
        <taxon>Colletotrichum graminicola species complex</taxon>
    </lineage>
</organism>
<reference evidence="2" key="1">
    <citation type="submission" date="2021-06" db="EMBL/GenBank/DDBJ databases">
        <title>Comparative genomics, transcriptomics and evolutionary studies reveal genomic signatures of adaptation to plant cell wall in hemibiotrophic fungi.</title>
        <authorList>
            <consortium name="DOE Joint Genome Institute"/>
            <person name="Baroncelli R."/>
            <person name="Diaz J.F."/>
            <person name="Benocci T."/>
            <person name="Peng M."/>
            <person name="Battaglia E."/>
            <person name="Haridas S."/>
            <person name="Andreopoulos W."/>
            <person name="Labutti K."/>
            <person name="Pangilinan J."/>
            <person name="Floch G.L."/>
            <person name="Makela M.R."/>
            <person name="Henrissat B."/>
            <person name="Grigoriev I.V."/>
            <person name="Crouch J.A."/>
            <person name="De Vries R.P."/>
            <person name="Sukno S.A."/>
            <person name="Thon M.R."/>
        </authorList>
    </citation>
    <scope>NUCLEOTIDE SEQUENCE</scope>
    <source>
        <strain evidence="2">MAFF235873</strain>
    </source>
</reference>
<protein>
    <submittedName>
        <fullName evidence="2">Uncharacterized protein</fullName>
    </submittedName>
</protein>
<comment type="caution">
    <text evidence="2">The sequence shown here is derived from an EMBL/GenBank/DDBJ whole genome shotgun (WGS) entry which is preliminary data.</text>
</comment>
<sequence>MSSKNCSSSSKSSSISPSLLSSSTTSLEAIPEVASSRRPSKFSASSFHPFAPVSAEEKWESIFPGRGMPRALSRYTFTNRIVMVTSAPASWAFNVSFRSAGKKAD</sequence>
<dbReference type="EMBL" id="MU842829">
    <property type="protein sequence ID" value="KAK2032554.1"/>
    <property type="molecule type" value="Genomic_DNA"/>
</dbReference>
<proteinExistence type="predicted"/>
<evidence type="ECO:0000313" key="2">
    <source>
        <dbReference type="EMBL" id="KAK2032554.1"/>
    </source>
</evidence>
<dbReference type="AlphaFoldDB" id="A0AAD9HRF8"/>
<keyword evidence="3" id="KW-1185">Reference proteome</keyword>
<name>A0AAD9HRF8_9PEZI</name>
<evidence type="ECO:0000313" key="3">
    <source>
        <dbReference type="Proteomes" id="UP001232148"/>
    </source>
</evidence>
<accession>A0AAD9HRF8</accession>